<dbReference type="Proteomes" id="UP000590412">
    <property type="component" value="Unassembled WGS sequence"/>
</dbReference>
<name>A0A8X7NS72_CANPA</name>
<keyword evidence="7" id="KW-0804">Transcription</keyword>
<dbReference type="Pfam" id="PF04065">
    <property type="entry name" value="Not3"/>
    <property type="match status" value="1"/>
</dbReference>
<dbReference type="InterPro" id="IPR040168">
    <property type="entry name" value="Not2/3/5"/>
</dbReference>
<accession>A0A8X7NS72</accession>
<feature type="compositionally biased region" description="Polar residues" evidence="9">
    <location>
        <begin position="383"/>
        <end position="402"/>
    </location>
</feature>
<evidence type="ECO:0000313" key="12">
    <source>
        <dbReference type="Proteomes" id="UP000590412"/>
    </source>
</evidence>
<organism evidence="11 12">
    <name type="scientific">Candida parapsilosis</name>
    <name type="common">Yeast</name>
    <dbReference type="NCBI Taxonomy" id="5480"/>
    <lineage>
        <taxon>Eukaryota</taxon>
        <taxon>Fungi</taxon>
        <taxon>Dikarya</taxon>
        <taxon>Ascomycota</taxon>
        <taxon>Saccharomycotina</taxon>
        <taxon>Pichiomycetes</taxon>
        <taxon>Debaryomycetaceae</taxon>
        <taxon>Candida/Lodderomyces clade</taxon>
        <taxon>Candida</taxon>
    </lineage>
</organism>
<feature type="domain" description="CCR4-Not complex component Not N-terminal" evidence="10">
    <location>
        <begin position="3"/>
        <end position="271"/>
    </location>
</feature>
<evidence type="ECO:0000256" key="4">
    <source>
        <dbReference type="ARBA" id="ARBA00022490"/>
    </source>
</evidence>
<proteinExistence type="inferred from homology"/>
<feature type="region of interest" description="Disordered" evidence="9">
    <location>
        <begin position="643"/>
        <end position="667"/>
    </location>
</feature>
<evidence type="ECO:0000313" key="11">
    <source>
        <dbReference type="EMBL" id="KAF6059795.1"/>
    </source>
</evidence>
<dbReference type="GO" id="GO:0005737">
    <property type="term" value="C:cytoplasm"/>
    <property type="evidence" value="ECO:0007669"/>
    <property type="project" value="UniProtKB-SubCell"/>
</dbReference>
<dbReference type="GO" id="GO:0006355">
    <property type="term" value="P:regulation of DNA-templated transcription"/>
    <property type="evidence" value="ECO:0007669"/>
    <property type="project" value="InterPro"/>
</dbReference>
<keyword evidence="8" id="KW-0539">Nucleus</keyword>
<gene>
    <name evidence="11" type="ORF">FOB60_001377</name>
</gene>
<dbReference type="PANTHER" id="PTHR23326">
    <property type="entry name" value="CCR4 NOT-RELATED"/>
    <property type="match status" value="1"/>
</dbReference>
<sequence length="732" mass="84034">MANRKLQKDIDVIFKRIQEGLQDFNYHYERYESLTNTEDDSDNQREKEKLANDLKKEIKKLQKFREQIKHWLSNDAVNTLGPVGTSYSAKLSENKSTIEDAMETYKLVEKQTKLKSFSNQSIMMAFADNENGEEDEEESEDEESSEEEDESLYDELSEEAVDLIRYFKDSISQLKEQTDKCTHEYDKLASKKLRKNNLATIEAKKEKIQTTISNNKFHQKKLRKLIKQLKNGMVTDFNLIFALKNDLEEYLEKHGDTVFGKDTELYDDIFNQISATDEDFSEIHEDTSTVATSVDSANVVKNGHVEKKSKSPSPPKSLSRSSSEQPSQQHYHQHQPQQHQPQQHHHHTQQPQPQQQQSQTLPKVHPVHAAHSNDNGEHRHVSQTHSAAQGANHAPTMQQSPEMASPAIVRTLRPATTPSKPVGGLKWSAAAAVGLPEPLEKPTFYEEVPETTLTKPTASTPFEPLELEDIDLEKYKMVISNSSLSKTERNLFSDMDLVRVPPGIQDLVISFASKRNNEEFKILIDSTEFNQFTTPIYKPYLPKSVQPNYYSQFTNFSFKHPTQLSKFQSHWNKIRAYYGFKSLTDEIKSLSSQDSPEAIALVTELTFVLFYGYYYGLTPAENLIAESCLFEVGWKPYRSQFESNNRSSSPFGDASADKRSGQSQSQSQSQSQILYWFKRLKLISNDTMNGPHPTFEVGDYQVFDLNFWEIFVKHGFKFEYNLCQIEPSTLLV</sequence>
<dbReference type="GO" id="GO:0030015">
    <property type="term" value="C:CCR4-NOT core complex"/>
    <property type="evidence" value="ECO:0007669"/>
    <property type="project" value="InterPro"/>
</dbReference>
<evidence type="ECO:0000256" key="5">
    <source>
        <dbReference type="ARBA" id="ARBA00022491"/>
    </source>
</evidence>
<evidence type="ECO:0000256" key="6">
    <source>
        <dbReference type="ARBA" id="ARBA00023015"/>
    </source>
</evidence>
<feature type="compositionally biased region" description="Low complexity" evidence="9">
    <location>
        <begin position="349"/>
        <end position="359"/>
    </location>
</feature>
<evidence type="ECO:0000259" key="10">
    <source>
        <dbReference type="Pfam" id="PF04065"/>
    </source>
</evidence>
<comment type="subcellular location">
    <subcellularLocation>
        <location evidence="2">Cytoplasm</location>
    </subcellularLocation>
    <subcellularLocation>
        <location evidence="1">Nucleus</location>
    </subcellularLocation>
</comment>
<dbReference type="AlphaFoldDB" id="A0A8X7NS72"/>
<dbReference type="InterPro" id="IPR007207">
    <property type="entry name" value="Not_N"/>
</dbReference>
<comment type="caution">
    <text evidence="11">The sequence shown here is derived from an EMBL/GenBank/DDBJ whole genome shotgun (WGS) entry which is preliminary data.</text>
</comment>
<keyword evidence="4" id="KW-0963">Cytoplasm</keyword>
<evidence type="ECO:0000256" key="3">
    <source>
        <dbReference type="ARBA" id="ARBA00007682"/>
    </source>
</evidence>
<feature type="region of interest" description="Disordered" evidence="9">
    <location>
        <begin position="128"/>
        <end position="152"/>
    </location>
</feature>
<keyword evidence="5" id="KW-0678">Repressor</keyword>
<evidence type="ECO:0000256" key="7">
    <source>
        <dbReference type="ARBA" id="ARBA00023163"/>
    </source>
</evidence>
<dbReference type="GO" id="GO:0005634">
    <property type="term" value="C:nucleus"/>
    <property type="evidence" value="ECO:0007669"/>
    <property type="project" value="UniProtKB-SubCell"/>
</dbReference>
<reference evidence="11" key="1">
    <citation type="submission" date="2020-03" db="EMBL/GenBank/DDBJ databases">
        <title>FDA dAtabase for Regulatory Grade micrObial Sequences (FDA-ARGOS): Supporting development and validation of Infectious Disease Dx tests.</title>
        <authorList>
            <person name="Campos J."/>
            <person name="Goldberg B."/>
            <person name="Tallon L."/>
            <person name="Sadzewicz L."/>
            <person name="Vavikolanu K."/>
            <person name="Mehta A."/>
            <person name="Aluvathingal J."/>
            <person name="Nadendla S."/>
            <person name="Nandy P."/>
            <person name="Geyer C."/>
            <person name="Yan Y."/>
            <person name="Sichtig H."/>
        </authorList>
    </citation>
    <scope>NUCLEOTIDE SEQUENCE [LARGE SCALE GENOMIC DNA]</scope>
    <source>
        <strain evidence="11">FDAARGOS_652</strain>
    </source>
</reference>
<keyword evidence="6" id="KW-0805">Transcription regulation</keyword>
<dbReference type="EMBL" id="JABWAB010000001">
    <property type="protein sequence ID" value="KAF6059795.1"/>
    <property type="molecule type" value="Genomic_DNA"/>
</dbReference>
<dbReference type="OrthoDB" id="293823at2759"/>
<evidence type="ECO:0000256" key="8">
    <source>
        <dbReference type="ARBA" id="ARBA00023242"/>
    </source>
</evidence>
<evidence type="ECO:0000256" key="9">
    <source>
        <dbReference type="SAM" id="MobiDB-lite"/>
    </source>
</evidence>
<feature type="compositionally biased region" description="Low complexity" evidence="9">
    <location>
        <begin position="316"/>
        <end position="341"/>
    </location>
</feature>
<feature type="compositionally biased region" description="Acidic residues" evidence="9">
    <location>
        <begin position="130"/>
        <end position="152"/>
    </location>
</feature>
<comment type="similarity">
    <text evidence="3">Belongs to the CNOT2/3/5 family.</text>
</comment>
<evidence type="ECO:0000256" key="1">
    <source>
        <dbReference type="ARBA" id="ARBA00004123"/>
    </source>
</evidence>
<protein>
    <submittedName>
        <fullName evidence="11">Not1 N-terminal domain, CCR4-Not complex component family protein</fullName>
    </submittedName>
</protein>
<feature type="region of interest" description="Disordered" evidence="9">
    <location>
        <begin position="294"/>
        <end position="402"/>
    </location>
</feature>
<evidence type="ECO:0000256" key="2">
    <source>
        <dbReference type="ARBA" id="ARBA00004496"/>
    </source>
</evidence>